<feature type="compositionally biased region" description="Low complexity" evidence="1">
    <location>
        <begin position="407"/>
        <end position="423"/>
    </location>
</feature>
<feature type="region of interest" description="Disordered" evidence="1">
    <location>
        <begin position="537"/>
        <end position="576"/>
    </location>
</feature>
<organism evidence="2 3">
    <name type="scientific">Friedmanniomyces endolithicus</name>
    <dbReference type="NCBI Taxonomy" id="329885"/>
    <lineage>
        <taxon>Eukaryota</taxon>
        <taxon>Fungi</taxon>
        <taxon>Dikarya</taxon>
        <taxon>Ascomycota</taxon>
        <taxon>Pezizomycotina</taxon>
        <taxon>Dothideomycetes</taxon>
        <taxon>Dothideomycetidae</taxon>
        <taxon>Mycosphaerellales</taxon>
        <taxon>Teratosphaeriaceae</taxon>
        <taxon>Friedmanniomyces</taxon>
    </lineage>
</organism>
<feature type="region of interest" description="Disordered" evidence="1">
    <location>
        <begin position="248"/>
        <end position="302"/>
    </location>
</feature>
<feature type="compositionally biased region" description="Pro residues" evidence="1">
    <location>
        <begin position="197"/>
        <end position="208"/>
    </location>
</feature>
<gene>
    <name evidence="2" type="ORF">LTR91_019115</name>
</gene>
<proteinExistence type="predicted"/>
<accession>A0AAN6HFG9</accession>
<keyword evidence="3" id="KW-1185">Reference proteome</keyword>
<dbReference type="AlphaFoldDB" id="A0AAN6HFG9"/>
<feature type="region of interest" description="Disordered" evidence="1">
    <location>
        <begin position="336"/>
        <end position="491"/>
    </location>
</feature>
<feature type="region of interest" description="Disordered" evidence="1">
    <location>
        <begin position="139"/>
        <end position="233"/>
    </location>
</feature>
<evidence type="ECO:0000256" key="1">
    <source>
        <dbReference type="SAM" id="MobiDB-lite"/>
    </source>
</evidence>
<feature type="compositionally biased region" description="Polar residues" evidence="1">
    <location>
        <begin position="540"/>
        <end position="552"/>
    </location>
</feature>
<reference evidence="2" key="1">
    <citation type="submission" date="2023-06" db="EMBL/GenBank/DDBJ databases">
        <title>Black Yeasts Isolated from many extreme environments.</title>
        <authorList>
            <person name="Coleine C."/>
            <person name="Stajich J.E."/>
            <person name="Selbmann L."/>
        </authorList>
    </citation>
    <scope>NUCLEOTIDE SEQUENCE</scope>
    <source>
        <strain evidence="2">CCFEE 5200</strain>
    </source>
</reference>
<feature type="compositionally biased region" description="Acidic residues" evidence="1">
    <location>
        <begin position="65"/>
        <end position="80"/>
    </location>
</feature>
<dbReference type="EMBL" id="JAUJLE010000281">
    <property type="protein sequence ID" value="KAK0963170.1"/>
    <property type="molecule type" value="Genomic_DNA"/>
</dbReference>
<feature type="region of interest" description="Disordered" evidence="1">
    <location>
        <begin position="53"/>
        <end position="107"/>
    </location>
</feature>
<evidence type="ECO:0000313" key="2">
    <source>
        <dbReference type="EMBL" id="KAK0963170.1"/>
    </source>
</evidence>
<evidence type="ECO:0000313" key="3">
    <source>
        <dbReference type="Proteomes" id="UP001175353"/>
    </source>
</evidence>
<dbReference type="Proteomes" id="UP001175353">
    <property type="component" value="Unassembled WGS sequence"/>
</dbReference>
<protein>
    <submittedName>
        <fullName evidence="2">Uncharacterized protein</fullName>
    </submittedName>
</protein>
<comment type="caution">
    <text evidence="2">The sequence shown here is derived from an EMBL/GenBank/DDBJ whole genome shotgun (WGS) entry which is preliminary data.</text>
</comment>
<sequence>MAAIDLEEIRKKYNFKQISVATWRNPGGSILPARGGPQSLVISAEAAGKPFVPSYKVRYPLPQPTDDEASESGEDSESEREDAPLEGLAAEEIAGKPDDADDLLDGGQLDDVIDIMDESVDIAQSPVVDGEDILAAATSVPLTEGTGPPKTEFEPALAIADGGYVDAADEEDEAGYDQPSSQEEDDNAIAVPEHESLPPPPAPSPPPVDAFDADGGRGVASDIPGSFPIRTETLPEVNIAALTDKPEALEDLSDFPPSPAGDRSVHFAPGTPEPKPTVRKKKSAKGPKQKSKKRASVLIDHSPDDIVAIVDEAIGEGPQPVSDGSHDAVVDNVIPRLDHEGTPAEAVIVPGGKDTEDNSETRPVTVDADPVAEPHITLVEATSSGGASDLPLETSAPRDESEHVDAVPDVDVLPPAIVDPVESSKPKKKSSKASSRGKDKSEKKSSRSKVKGMIQSFEGRGIDVVPPPSAPDLDEMPKDILPPPQPPVVELDHVETPGLIEEVNQDASEVETSPAVPADMAMTDDTYSLLEDASVPTLDSEVTSPLNEATGSDSGGTHDEMDAAVEETSSHEVGSLHEPCVEKRTIQTLIMRVMV</sequence>
<name>A0AAN6HFG9_9PEZI</name>
<feature type="compositionally biased region" description="Basic residues" evidence="1">
    <location>
        <begin position="277"/>
        <end position="295"/>
    </location>
</feature>
<feature type="compositionally biased region" description="Basic and acidic residues" evidence="1">
    <location>
        <begin position="436"/>
        <end position="445"/>
    </location>
</feature>
<feature type="compositionally biased region" description="Basic and acidic residues" evidence="1">
    <location>
        <begin position="396"/>
        <end position="406"/>
    </location>
</feature>